<organism evidence="2 3">
    <name type="scientific">Microcystis aeruginosa NIES-2549</name>
    <dbReference type="NCBI Taxonomy" id="1641812"/>
    <lineage>
        <taxon>Bacteria</taxon>
        <taxon>Bacillati</taxon>
        <taxon>Cyanobacteriota</taxon>
        <taxon>Cyanophyceae</taxon>
        <taxon>Oscillatoriophycideae</taxon>
        <taxon>Chroococcales</taxon>
        <taxon>Microcystaceae</taxon>
        <taxon>Microcystis</taxon>
    </lineage>
</organism>
<evidence type="ECO:0000259" key="1">
    <source>
        <dbReference type="Pfam" id="PF14261"/>
    </source>
</evidence>
<feature type="domain" description="DUF4351" evidence="1">
    <location>
        <begin position="218"/>
        <end position="274"/>
    </location>
</feature>
<dbReference type="HOGENOM" id="CLU_069065_3_0_3"/>
<dbReference type="Pfam" id="PF14261">
    <property type="entry name" value="DUF4351"/>
    <property type="match status" value="1"/>
</dbReference>
<dbReference type="NCBIfam" id="TIGR01784">
    <property type="entry name" value="T_den_put_tspse"/>
    <property type="match status" value="1"/>
</dbReference>
<dbReference type="AlphaFoldDB" id="A0A0F6U4W5"/>
<proteinExistence type="predicted"/>
<name>A0A0F6U4W5_MICAE</name>
<dbReference type="Proteomes" id="UP000034103">
    <property type="component" value="Chromosome"/>
</dbReference>
<sequence>MYDNVCRILASLFSRDIATWLIGEPITLTELEPTELLLDPIRVDSLIFLQSEDLILHIEFQTDPKEDIPFRMADYRLRIYRRFPRKRVYQVVIYLRKNQSAAVKINTFELLELQHRYNVVRLWEVPSETFLDVSGLLPFAVLSQTDNPEKVLQQVARQIEKISDNIERNNIAASTGIIAGLVLNQSIIKRLLKEEIMKESVIYQEILAKGITEGEILGFKKGEANLILKQINRRVGNISTDWVNKIQELSLEQLEDLGEALLDFTSQSDLINWFNYLEENKKNIR</sequence>
<dbReference type="RefSeq" id="WP_046662477.1">
    <property type="nucleotide sequence ID" value="NZ_CP011304.1"/>
</dbReference>
<evidence type="ECO:0000313" key="3">
    <source>
        <dbReference type="Proteomes" id="UP000034103"/>
    </source>
</evidence>
<protein>
    <recommendedName>
        <fullName evidence="1">DUF4351 domain-containing protein</fullName>
    </recommendedName>
</protein>
<dbReference type="PATRIC" id="fig|1641812.3.peg.2878"/>
<dbReference type="PANTHER" id="PTHR34613">
    <property type="entry name" value="SLL0800 PROTEIN"/>
    <property type="match status" value="1"/>
</dbReference>
<evidence type="ECO:0000313" key="2">
    <source>
        <dbReference type="EMBL" id="AKE65122.1"/>
    </source>
</evidence>
<reference evidence="2 3" key="1">
    <citation type="journal article" date="2015" name="Genome Announc.">
        <title>Complete Genome Sequence of Microcystis aeruginosa NIES-2549, a Bloom-Forming Cyanobacterium from Lake Kasumigaura, Japan.</title>
        <authorList>
            <person name="Yamaguchi H."/>
            <person name="Suzuki S."/>
            <person name="Tanabe Y."/>
            <person name="Osana Y."/>
            <person name="Shimura Y."/>
            <person name="Ishida K."/>
            <person name="Kawachi M."/>
        </authorList>
    </citation>
    <scope>NUCLEOTIDE SEQUENCE [LARGE SCALE GENOMIC DNA]</scope>
    <source>
        <strain evidence="2 3">NIES-2549</strain>
    </source>
</reference>
<dbReference type="EMBL" id="CP011304">
    <property type="protein sequence ID" value="AKE65122.1"/>
    <property type="molecule type" value="Genomic_DNA"/>
</dbReference>
<dbReference type="InterPro" id="IPR010106">
    <property type="entry name" value="RpnA"/>
</dbReference>
<dbReference type="PANTHER" id="PTHR34613:SF1">
    <property type="entry name" value="SLL6017 PROTEIN"/>
    <property type="match status" value="1"/>
</dbReference>
<gene>
    <name evidence="2" type="ORF">MYAER_2782</name>
</gene>
<accession>A0A0F6U4W5</accession>
<dbReference type="InterPro" id="IPR025587">
    <property type="entry name" value="DUF4351"/>
</dbReference>